<accession>A0AAD7RNJ4</accession>
<evidence type="ECO:0000256" key="1">
    <source>
        <dbReference type="SAM" id="MobiDB-lite"/>
    </source>
</evidence>
<feature type="region of interest" description="Disordered" evidence="1">
    <location>
        <begin position="23"/>
        <end position="47"/>
    </location>
</feature>
<evidence type="ECO:0000313" key="2">
    <source>
        <dbReference type="EMBL" id="KAJ8387340.1"/>
    </source>
</evidence>
<name>A0AAD7RNJ4_9TELE</name>
<reference evidence="2" key="1">
    <citation type="journal article" date="2023" name="Science">
        <title>Genome structures resolve the early diversification of teleost fishes.</title>
        <authorList>
            <person name="Parey E."/>
            <person name="Louis A."/>
            <person name="Montfort J."/>
            <person name="Bouchez O."/>
            <person name="Roques C."/>
            <person name="Iampietro C."/>
            <person name="Lluch J."/>
            <person name="Castinel A."/>
            <person name="Donnadieu C."/>
            <person name="Desvignes T."/>
            <person name="Floi Bucao C."/>
            <person name="Jouanno E."/>
            <person name="Wen M."/>
            <person name="Mejri S."/>
            <person name="Dirks R."/>
            <person name="Jansen H."/>
            <person name="Henkel C."/>
            <person name="Chen W.J."/>
            <person name="Zahm M."/>
            <person name="Cabau C."/>
            <person name="Klopp C."/>
            <person name="Thompson A.W."/>
            <person name="Robinson-Rechavi M."/>
            <person name="Braasch I."/>
            <person name="Lecointre G."/>
            <person name="Bobe J."/>
            <person name="Postlethwait J.H."/>
            <person name="Berthelot C."/>
            <person name="Roest Crollius H."/>
            <person name="Guiguen Y."/>
        </authorList>
    </citation>
    <scope>NUCLEOTIDE SEQUENCE</scope>
    <source>
        <strain evidence="2">NC1722</strain>
    </source>
</reference>
<feature type="compositionally biased region" description="Polar residues" evidence="1">
    <location>
        <begin position="36"/>
        <end position="47"/>
    </location>
</feature>
<evidence type="ECO:0000313" key="3">
    <source>
        <dbReference type="Proteomes" id="UP001221898"/>
    </source>
</evidence>
<protein>
    <submittedName>
        <fullName evidence="2">Uncharacterized protein</fullName>
    </submittedName>
</protein>
<sequence>MAAPAAKPASGCRVSAGSCFQSCPQPRAHPPAGASHTETGLLNSDGDQSVPFLLQSPVFSFSAAERGGQPYLQCPPDSRAGPVIAPFSLRAQGLLYRQSLRPGGVREQGPVSAVSVPPERPDGLRTPREPFQRSQRRSAAGSSCFTVRGRAFGSSSPANER</sequence>
<organism evidence="2 3">
    <name type="scientific">Aldrovandia affinis</name>
    <dbReference type="NCBI Taxonomy" id="143900"/>
    <lineage>
        <taxon>Eukaryota</taxon>
        <taxon>Metazoa</taxon>
        <taxon>Chordata</taxon>
        <taxon>Craniata</taxon>
        <taxon>Vertebrata</taxon>
        <taxon>Euteleostomi</taxon>
        <taxon>Actinopterygii</taxon>
        <taxon>Neopterygii</taxon>
        <taxon>Teleostei</taxon>
        <taxon>Notacanthiformes</taxon>
        <taxon>Halosauridae</taxon>
        <taxon>Aldrovandia</taxon>
    </lineage>
</organism>
<proteinExistence type="predicted"/>
<dbReference type="EMBL" id="JAINUG010000213">
    <property type="protein sequence ID" value="KAJ8387340.1"/>
    <property type="molecule type" value="Genomic_DNA"/>
</dbReference>
<dbReference type="AlphaFoldDB" id="A0AAD7RNJ4"/>
<comment type="caution">
    <text evidence="2">The sequence shown here is derived from an EMBL/GenBank/DDBJ whole genome shotgun (WGS) entry which is preliminary data.</text>
</comment>
<gene>
    <name evidence="2" type="ORF">AAFF_G00158360</name>
</gene>
<feature type="region of interest" description="Disordered" evidence="1">
    <location>
        <begin position="101"/>
        <end position="161"/>
    </location>
</feature>
<dbReference type="Proteomes" id="UP001221898">
    <property type="component" value="Unassembled WGS sequence"/>
</dbReference>
<feature type="compositionally biased region" description="Basic and acidic residues" evidence="1">
    <location>
        <begin position="119"/>
        <end position="131"/>
    </location>
</feature>
<keyword evidence="3" id="KW-1185">Reference proteome</keyword>